<keyword evidence="5" id="KW-1185">Reference proteome</keyword>
<dbReference type="EMBL" id="CAJPEV010001017">
    <property type="protein sequence ID" value="CAG0890174.1"/>
    <property type="molecule type" value="Genomic_DNA"/>
</dbReference>
<feature type="repeat" description="ANK" evidence="3">
    <location>
        <begin position="201"/>
        <end position="233"/>
    </location>
</feature>
<keyword evidence="1" id="KW-0677">Repeat</keyword>
<dbReference type="InterPro" id="IPR036770">
    <property type="entry name" value="Ankyrin_rpt-contain_sf"/>
</dbReference>
<sequence length="388" mass="42168">MIHTETHPRCSQTTAGDPIDSSIHPLAFLRSPVTVSPSHGYPEAAHLLLVRGAPVDALDDAGYSALHLSAEHGRLDLLRLLLEHGACVNFTPPGEECKDRPDEPLRLAIRNNHYEAARLLLEAGAHPNTRYFLGSDINLVSPLSIPFLELLLAFGAVPDARDRDGNTPLMKACRLPHGFDAALLLIHHGADVNAQAWERHDNRSVLHYAVLSGNPKIVNLVLKQGARVNFPPDYLKPTPLHLAILKGEPIIVRQLIEAGETRDRRLPHYRFEFLPHANPPSSTGADVKAASPVIGTALQVACADEISNRMEMLRLLLGSGADPNAIVRSEDGVPHRGALAEYLASNHNPEMGVVRLLLEYGAKVGFGIGVERGGKEKMALKQAWFGGT</sequence>
<evidence type="ECO:0000313" key="4">
    <source>
        <dbReference type="EMBL" id="CAD7246021.1"/>
    </source>
</evidence>
<dbReference type="OrthoDB" id="366390at2759"/>
<name>A0A7R8XF24_9CRUS</name>
<accession>A0A7R8XF24</accession>
<keyword evidence="2 3" id="KW-0040">ANK repeat</keyword>
<dbReference type="PANTHER" id="PTHR24161">
    <property type="entry name" value="ANK_REP_REGION DOMAIN-CONTAINING PROTEIN-RELATED"/>
    <property type="match status" value="1"/>
</dbReference>
<dbReference type="Pfam" id="PF00023">
    <property type="entry name" value="Ank"/>
    <property type="match status" value="2"/>
</dbReference>
<evidence type="ECO:0000256" key="3">
    <source>
        <dbReference type="PROSITE-ProRule" id="PRU00023"/>
    </source>
</evidence>
<dbReference type="EMBL" id="LR900534">
    <property type="protein sequence ID" value="CAD7246021.1"/>
    <property type="molecule type" value="Genomic_DNA"/>
</dbReference>
<evidence type="ECO:0000256" key="2">
    <source>
        <dbReference type="ARBA" id="ARBA00023043"/>
    </source>
</evidence>
<dbReference type="PRINTS" id="PR01415">
    <property type="entry name" value="ANKYRIN"/>
</dbReference>
<reference evidence="4" key="1">
    <citation type="submission" date="2020-11" db="EMBL/GenBank/DDBJ databases">
        <authorList>
            <person name="Tran Van P."/>
        </authorList>
    </citation>
    <scope>NUCLEOTIDE SEQUENCE</scope>
</reference>
<dbReference type="Gene3D" id="1.25.40.20">
    <property type="entry name" value="Ankyrin repeat-containing domain"/>
    <property type="match status" value="3"/>
</dbReference>
<gene>
    <name evidence="4" type="ORF">DSTB1V02_LOCUS5885</name>
</gene>
<dbReference type="InterPro" id="IPR002110">
    <property type="entry name" value="Ankyrin_rpt"/>
</dbReference>
<feature type="repeat" description="ANK" evidence="3">
    <location>
        <begin position="100"/>
        <end position="132"/>
    </location>
</feature>
<dbReference type="Proteomes" id="UP000677054">
    <property type="component" value="Unassembled WGS sequence"/>
</dbReference>
<dbReference type="Pfam" id="PF12796">
    <property type="entry name" value="Ank_2"/>
    <property type="match status" value="2"/>
</dbReference>
<evidence type="ECO:0008006" key="6">
    <source>
        <dbReference type="Google" id="ProtNLM"/>
    </source>
</evidence>
<dbReference type="PROSITE" id="PS50088">
    <property type="entry name" value="ANK_REPEAT"/>
    <property type="match status" value="4"/>
</dbReference>
<feature type="repeat" description="ANK" evidence="3">
    <location>
        <begin position="164"/>
        <end position="197"/>
    </location>
</feature>
<proteinExistence type="predicted"/>
<dbReference type="PANTHER" id="PTHR24161:SF85">
    <property type="entry name" value="PALMITOYLTRANSFERASE HIP14"/>
    <property type="match status" value="1"/>
</dbReference>
<dbReference type="AlphaFoldDB" id="A0A7R8XF24"/>
<protein>
    <recommendedName>
        <fullName evidence="6">Ankyrin</fullName>
    </recommendedName>
</protein>
<evidence type="ECO:0000313" key="5">
    <source>
        <dbReference type="Proteomes" id="UP000677054"/>
    </source>
</evidence>
<evidence type="ECO:0000256" key="1">
    <source>
        <dbReference type="ARBA" id="ARBA00022737"/>
    </source>
</evidence>
<dbReference type="SMART" id="SM00248">
    <property type="entry name" value="ANK"/>
    <property type="match status" value="8"/>
</dbReference>
<organism evidence="4">
    <name type="scientific">Darwinula stevensoni</name>
    <dbReference type="NCBI Taxonomy" id="69355"/>
    <lineage>
        <taxon>Eukaryota</taxon>
        <taxon>Metazoa</taxon>
        <taxon>Ecdysozoa</taxon>
        <taxon>Arthropoda</taxon>
        <taxon>Crustacea</taxon>
        <taxon>Oligostraca</taxon>
        <taxon>Ostracoda</taxon>
        <taxon>Podocopa</taxon>
        <taxon>Podocopida</taxon>
        <taxon>Darwinulocopina</taxon>
        <taxon>Darwinuloidea</taxon>
        <taxon>Darwinulidae</taxon>
        <taxon>Darwinula</taxon>
    </lineage>
</organism>
<dbReference type="SUPFAM" id="SSF48403">
    <property type="entry name" value="Ankyrin repeat"/>
    <property type="match status" value="2"/>
</dbReference>
<dbReference type="PROSITE" id="PS50297">
    <property type="entry name" value="ANK_REP_REGION"/>
    <property type="match status" value="4"/>
</dbReference>
<feature type="repeat" description="ANK" evidence="3">
    <location>
        <begin position="61"/>
        <end position="93"/>
    </location>
</feature>